<feature type="transmembrane region" description="Helical" evidence="1">
    <location>
        <begin position="416"/>
        <end position="437"/>
    </location>
</feature>
<organism evidence="3">
    <name type="scientific">Caldiarchaeum subterraneum</name>
    <dbReference type="NCBI Taxonomy" id="311458"/>
    <lineage>
        <taxon>Archaea</taxon>
        <taxon>Nitrososphaerota</taxon>
        <taxon>Candidatus Caldarchaeales</taxon>
        <taxon>Candidatus Caldarchaeaceae</taxon>
        <taxon>Candidatus Caldarchaeum</taxon>
    </lineage>
</organism>
<keyword evidence="1" id="KW-1133">Transmembrane helix</keyword>
<protein>
    <submittedName>
        <fullName evidence="3">Uncharacterized protein</fullName>
    </submittedName>
</protein>
<proteinExistence type="predicted"/>
<dbReference type="EMBL" id="DRXG01000109">
    <property type="protein sequence ID" value="HHN52652.1"/>
    <property type="molecule type" value="Genomic_DNA"/>
</dbReference>
<name>A0A7C4I546_CALS0</name>
<evidence type="ECO:0000256" key="1">
    <source>
        <dbReference type="SAM" id="Phobius"/>
    </source>
</evidence>
<comment type="caution">
    <text evidence="3">The sequence shown here is derived from an EMBL/GenBank/DDBJ whole genome shotgun (WGS) entry which is preliminary data.</text>
</comment>
<keyword evidence="1" id="KW-0812">Transmembrane</keyword>
<evidence type="ECO:0000313" key="3">
    <source>
        <dbReference type="EMBL" id="HGN89771.1"/>
    </source>
</evidence>
<sequence length="440" mass="48462">MRKILVLLLLAALVIPVNGFELSSVKDALRSDYEYLRDVVEQVSGDGDVSLRAMALHGIFAASIHMGLGDAESLNFLNKIAEQVGTRVLRGEGLDIGFTGKIPAAENLLTHLQTVYFAAMHYGLTQNQRSREMVDILGESLEKFLGWTPVYSRAAMLVQANWVSLMTGGSVNREEAQYAVNSYAEHFQEIVAFSTQNDAQLIQSLSALSSLLSVAHEANIEMPDELAALWMVHIEYVGNFTVVKNPGQDFELASRALLALVEAAETRHGRYASMALDVAMNLSQRMEGLYRVGDRLLMVETRLIDLLLYDPAATAEQVFTAAQQKTSAINMIYPTALARLRKLASMQSNSLEVVVTKLSTAKGYYPLFESGAALSEEYVNRFLRSSLFSTILVFERKPAAEVRNLALERFVSSSPVSTGVLIVLVLLALLNRVGVLYKRG</sequence>
<evidence type="ECO:0000313" key="4">
    <source>
        <dbReference type="EMBL" id="HHN52652.1"/>
    </source>
</evidence>
<gene>
    <name evidence="4" type="ORF">ENM30_04990</name>
    <name evidence="3" type="ORF">ENT82_01390</name>
    <name evidence="2" type="ORF">ENU43_03510</name>
</gene>
<keyword evidence="1" id="KW-0472">Membrane</keyword>
<dbReference type="AlphaFoldDB" id="A0A7C4I546"/>
<dbReference type="EMBL" id="DTAD01000016">
    <property type="protein sequence ID" value="HGN89771.1"/>
    <property type="molecule type" value="Genomic_DNA"/>
</dbReference>
<reference evidence="3" key="1">
    <citation type="journal article" date="2020" name="mSystems">
        <title>Genome- and Community-Level Interaction Insights into Carbon Utilization and Element Cycling Functions of Hydrothermarchaeota in Hydrothermal Sediment.</title>
        <authorList>
            <person name="Zhou Z."/>
            <person name="Liu Y."/>
            <person name="Xu W."/>
            <person name="Pan J."/>
            <person name="Luo Z.H."/>
            <person name="Li M."/>
        </authorList>
    </citation>
    <scope>NUCLEOTIDE SEQUENCE [LARGE SCALE GENOMIC DNA]</scope>
    <source>
        <strain evidence="4">SpSt-1073</strain>
        <strain evidence="3">SpSt-613</strain>
        <strain evidence="2">SpSt-669</strain>
    </source>
</reference>
<evidence type="ECO:0000313" key="2">
    <source>
        <dbReference type="EMBL" id="HGL40714.1"/>
    </source>
</evidence>
<dbReference type="EMBL" id="DTCM01000043">
    <property type="protein sequence ID" value="HGL40714.1"/>
    <property type="molecule type" value="Genomic_DNA"/>
</dbReference>
<accession>A0A7C4I546</accession>